<keyword evidence="4 7" id="KW-0812">Transmembrane</keyword>
<keyword evidence="6 7" id="KW-0472">Membrane</keyword>
<feature type="transmembrane region" description="Helical" evidence="7">
    <location>
        <begin position="291"/>
        <end position="312"/>
    </location>
</feature>
<feature type="transmembrane region" description="Helical" evidence="7">
    <location>
        <begin position="63"/>
        <end position="90"/>
    </location>
</feature>
<dbReference type="NCBIfam" id="TIGR00786">
    <property type="entry name" value="dctM"/>
    <property type="match status" value="1"/>
</dbReference>
<keyword evidence="7" id="KW-0813">Transport</keyword>
<keyword evidence="10" id="KW-1185">Reference proteome</keyword>
<feature type="transmembrane region" description="Helical" evidence="7">
    <location>
        <begin position="12"/>
        <end position="42"/>
    </location>
</feature>
<comment type="caution">
    <text evidence="7">Lacks conserved residue(s) required for the propagation of feature annotation.</text>
</comment>
<evidence type="ECO:0000259" key="8">
    <source>
        <dbReference type="Pfam" id="PF06808"/>
    </source>
</evidence>
<organism evidence="9 10">
    <name type="scientific">Lutimaribacter pacificus</name>
    <dbReference type="NCBI Taxonomy" id="391948"/>
    <lineage>
        <taxon>Bacteria</taxon>
        <taxon>Pseudomonadati</taxon>
        <taxon>Pseudomonadota</taxon>
        <taxon>Alphaproteobacteria</taxon>
        <taxon>Rhodobacterales</taxon>
        <taxon>Roseobacteraceae</taxon>
        <taxon>Lutimaribacter</taxon>
    </lineage>
</organism>
<dbReference type="GO" id="GO:0022857">
    <property type="term" value="F:transmembrane transporter activity"/>
    <property type="evidence" value="ECO:0007669"/>
    <property type="project" value="UniProtKB-UniRule"/>
</dbReference>
<keyword evidence="5 7" id="KW-1133">Transmembrane helix</keyword>
<proteinExistence type="inferred from homology"/>
<feature type="transmembrane region" description="Helical" evidence="7">
    <location>
        <begin position="374"/>
        <end position="399"/>
    </location>
</feature>
<keyword evidence="3 7" id="KW-0997">Cell inner membrane</keyword>
<reference evidence="9 10" key="1">
    <citation type="submission" date="2016-11" db="EMBL/GenBank/DDBJ databases">
        <authorList>
            <person name="Varghese N."/>
            <person name="Submissions S."/>
        </authorList>
    </citation>
    <scope>NUCLEOTIDE SEQUENCE [LARGE SCALE GENOMIC DNA]</scope>
    <source>
        <strain evidence="9 10">DSM 29620</strain>
    </source>
</reference>
<comment type="subcellular location">
    <subcellularLocation>
        <location evidence="1 7">Cell inner membrane</location>
        <topology evidence="1 7">Multi-pass membrane protein</topology>
    </subcellularLocation>
</comment>
<evidence type="ECO:0000313" key="9">
    <source>
        <dbReference type="EMBL" id="SHK70137.1"/>
    </source>
</evidence>
<feature type="transmembrane region" description="Helical" evidence="7">
    <location>
        <begin position="332"/>
        <end position="362"/>
    </location>
</feature>
<comment type="function">
    <text evidence="7">Part of the tripartite ATP-independent periplasmic (TRAP) transport system.</text>
</comment>
<dbReference type="InterPro" id="IPR004681">
    <property type="entry name" value="TRAP_DctM"/>
</dbReference>
<evidence type="ECO:0000256" key="4">
    <source>
        <dbReference type="ARBA" id="ARBA00022692"/>
    </source>
</evidence>
<dbReference type="OrthoDB" id="9790209at2"/>
<dbReference type="AlphaFoldDB" id="A0A1H0L8J0"/>
<keyword evidence="2" id="KW-1003">Cell membrane</keyword>
<dbReference type="GO" id="GO:0005886">
    <property type="term" value="C:plasma membrane"/>
    <property type="evidence" value="ECO:0007669"/>
    <property type="project" value="UniProtKB-SubCell"/>
</dbReference>
<evidence type="ECO:0000256" key="5">
    <source>
        <dbReference type="ARBA" id="ARBA00022989"/>
    </source>
</evidence>
<feature type="domain" description="TRAP C4-dicarboxylate transport system permease DctM subunit" evidence="8">
    <location>
        <begin position="12"/>
        <end position="438"/>
    </location>
</feature>
<gene>
    <name evidence="9" type="ORF">SAMN05444142_10822</name>
</gene>
<protein>
    <recommendedName>
        <fullName evidence="7">TRAP transporter large permease protein</fullName>
    </recommendedName>
</protein>
<name>A0A1H0L8J0_9RHOB</name>
<comment type="subunit">
    <text evidence="7">The complex comprises the extracytoplasmic solute receptor protein and the two transmembrane proteins.</text>
</comment>
<dbReference type="EMBL" id="FQZZ01000008">
    <property type="protein sequence ID" value="SHK70137.1"/>
    <property type="molecule type" value="Genomic_DNA"/>
</dbReference>
<dbReference type="RefSeq" id="WP_149789135.1">
    <property type="nucleotide sequence ID" value="NZ_FNIO01000007.1"/>
</dbReference>
<feature type="transmembrane region" description="Helical" evidence="7">
    <location>
        <begin position="110"/>
        <end position="136"/>
    </location>
</feature>
<evidence type="ECO:0000256" key="2">
    <source>
        <dbReference type="ARBA" id="ARBA00022475"/>
    </source>
</evidence>
<dbReference type="PANTHER" id="PTHR33362">
    <property type="entry name" value="SIALIC ACID TRAP TRANSPORTER PERMEASE PROTEIN SIAT-RELATED"/>
    <property type="match status" value="1"/>
</dbReference>
<evidence type="ECO:0000256" key="3">
    <source>
        <dbReference type="ARBA" id="ARBA00022519"/>
    </source>
</evidence>
<feature type="transmembrane region" description="Helical" evidence="7">
    <location>
        <begin position="232"/>
        <end position="255"/>
    </location>
</feature>
<feature type="transmembrane region" description="Helical" evidence="7">
    <location>
        <begin position="419"/>
        <end position="442"/>
    </location>
</feature>
<evidence type="ECO:0000313" key="10">
    <source>
        <dbReference type="Proteomes" id="UP000324252"/>
    </source>
</evidence>
<accession>A0A1H0L8J0</accession>
<comment type="similarity">
    <text evidence="7">Belongs to the TRAP transporter large permease family.</text>
</comment>
<dbReference type="Proteomes" id="UP000324252">
    <property type="component" value="Unassembled WGS sequence"/>
</dbReference>
<evidence type="ECO:0000256" key="1">
    <source>
        <dbReference type="ARBA" id="ARBA00004429"/>
    </source>
</evidence>
<dbReference type="PIRSF" id="PIRSF006066">
    <property type="entry name" value="HI0050"/>
    <property type="match status" value="1"/>
</dbReference>
<evidence type="ECO:0000256" key="6">
    <source>
        <dbReference type="ARBA" id="ARBA00023136"/>
    </source>
</evidence>
<feature type="transmembrane region" description="Helical" evidence="7">
    <location>
        <begin position="157"/>
        <end position="180"/>
    </location>
</feature>
<dbReference type="PANTHER" id="PTHR33362:SF5">
    <property type="entry name" value="C4-DICARBOXYLATE TRAP TRANSPORTER LARGE PERMEASE PROTEIN DCTM"/>
    <property type="match status" value="1"/>
</dbReference>
<feature type="transmembrane region" description="Helical" evidence="7">
    <location>
        <begin position="186"/>
        <end position="211"/>
    </location>
</feature>
<dbReference type="Pfam" id="PF06808">
    <property type="entry name" value="DctM"/>
    <property type="match status" value="1"/>
</dbReference>
<evidence type="ECO:0000256" key="7">
    <source>
        <dbReference type="RuleBase" id="RU369079"/>
    </source>
</evidence>
<dbReference type="InterPro" id="IPR010656">
    <property type="entry name" value="DctM"/>
</dbReference>
<sequence>MDPVTLTGVIVGAVFLLLVLRVPIAYALGGCAAVGLVLFFGWRPGQALDLARGLRPALSLIEANAYSFVHSYPLSMIPLFIGLGNVAFHADITTDLYRSLRVLLRRMPGGLAMASITGCAGFSAITGSSVACAAAMGRIAVPEMLRYKYNPGLASGAVAAGGTLGSLIPPSLLFVIYAIFTEQSVNGLFLAGVVPGLLSLLGFLLTVFIWCRLRPQDAPGDDGEMEPGAGRFALRGLWPALVLFGLVVGGIYFGIFTPTEAAAVSLVIALAIGMARGKLNRENLMTAGLDTVRQTSMIFLVALAAKMFTSFISLTRITPMALDWLKAIDPPFALVLIAIVLFYLLIGMFLDSIGILVLTLPFTVPVMASYGVDLIWFGVIVIKLLEIGLITPPIGLNIFVIKSVTPSSVTLATVFRGAAIFLLLDILVLVLLLTVPALSLWLPNSAF</sequence>